<feature type="compositionally biased region" description="Polar residues" evidence="1">
    <location>
        <begin position="514"/>
        <end position="537"/>
    </location>
</feature>
<evidence type="ECO:0000313" key="2">
    <source>
        <dbReference type="EMBL" id="KAH7298799.1"/>
    </source>
</evidence>
<feature type="region of interest" description="Disordered" evidence="1">
    <location>
        <begin position="1"/>
        <end position="33"/>
    </location>
</feature>
<proteinExistence type="predicted"/>
<dbReference type="OrthoDB" id="10435049at2759"/>
<accession>A0A8T2RQP0</accession>
<dbReference type="EMBL" id="CM035430">
    <property type="protein sequence ID" value="KAH7298801.1"/>
    <property type="molecule type" value="Genomic_DNA"/>
</dbReference>
<keyword evidence="3" id="KW-1185">Reference proteome</keyword>
<dbReference type="AlphaFoldDB" id="A0A8T2RQP0"/>
<evidence type="ECO:0000313" key="3">
    <source>
        <dbReference type="Proteomes" id="UP000825935"/>
    </source>
</evidence>
<feature type="region of interest" description="Disordered" evidence="1">
    <location>
        <begin position="487"/>
        <end position="543"/>
    </location>
</feature>
<protein>
    <submittedName>
        <fullName evidence="2">Uncharacterized protein</fullName>
    </submittedName>
</protein>
<sequence length="679" mass="73570">MGDIGTDSAKLSGEANEMALSVDEGKKLQPLSPETDIVPTYRSENKCTKICNADGNEDNFEKSAVTFHTNFTGNMHEKPDVNVLIPEKEDSQAPITQIKSFNGFPISTAVKNIDEDEVSKSSHSNNHLHLLDRSGNSAELLGGDHESHDIVAEVLMPSHSGDYLHSVHVSAVKNIEKDEVSKSCHSDGCLRLVDRSINTAEFQGKNHDSGVSVAEVLKPSCSGDYLQSVDMSVNTAGTLENFCESNVGVAKDLETQQPVILLDSNEESQDSKTKIDSTESSNNVDAVESLLFVGTSHPTSNNGTTTSPKIDETPVVDQAPIETLEISSSNADLVISSSSHVDVTEHQLPTHEMNTAVIVSTDLEGWQRFDAETNDPDRIPGLKHNSNGDPDTSLELWEKLLDVGLEVSADPVASQVGLFKDTGTIVESPLHDENQHWLASPGNPFIEGIDRLSNFSEADGFATSASCLELPQLHHDKAQLFVMSSEGLAQSSETDEGKTAGQKGSEESRGFQLNGVSDGSKRSFQQRFPSFSDIRTSSRPRDPSLSLTLNELDSAHCAGSNVHGHEAATEKWEANFDLMVPAFLDARSLSLPREASGLNREDIHAGCSNEAPVVSQSKPTGFLSPKLSPMVKRVVNKVRTVPVQVFDAVNNGVENSDSSQSKEVSNWPWYCCICCSRRK</sequence>
<evidence type="ECO:0000256" key="1">
    <source>
        <dbReference type="SAM" id="MobiDB-lite"/>
    </source>
</evidence>
<organism evidence="2 3">
    <name type="scientific">Ceratopteris richardii</name>
    <name type="common">Triangle waterfern</name>
    <dbReference type="NCBI Taxonomy" id="49495"/>
    <lineage>
        <taxon>Eukaryota</taxon>
        <taxon>Viridiplantae</taxon>
        <taxon>Streptophyta</taxon>
        <taxon>Embryophyta</taxon>
        <taxon>Tracheophyta</taxon>
        <taxon>Polypodiopsida</taxon>
        <taxon>Polypodiidae</taxon>
        <taxon>Polypodiales</taxon>
        <taxon>Pteridineae</taxon>
        <taxon>Pteridaceae</taxon>
        <taxon>Parkerioideae</taxon>
        <taxon>Ceratopteris</taxon>
    </lineage>
</organism>
<gene>
    <name evidence="2" type="ORF">KP509_25G059700</name>
</gene>
<dbReference type="Proteomes" id="UP000825935">
    <property type="component" value="Chromosome 25"/>
</dbReference>
<name>A0A8T2RQP0_CERRI</name>
<comment type="caution">
    <text evidence="2">The sequence shown here is derived from an EMBL/GenBank/DDBJ whole genome shotgun (WGS) entry which is preliminary data.</text>
</comment>
<dbReference type="EMBL" id="CM035430">
    <property type="protein sequence ID" value="KAH7298799.1"/>
    <property type="molecule type" value="Genomic_DNA"/>
</dbReference>
<reference evidence="2" key="1">
    <citation type="submission" date="2021-08" db="EMBL/GenBank/DDBJ databases">
        <title>WGS assembly of Ceratopteris richardii.</title>
        <authorList>
            <person name="Marchant D.B."/>
            <person name="Chen G."/>
            <person name="Jenkins J."/>
            <person name="Shu S."/>
            <person name="Leebens-Mack J."/>
            <person name="Grimwood J."/>
            <person name="Schmutz J."/>
            <person name="Soltis P."/>
            <person name="Soltis D."/>
            <person name="Chen Z.-H."/>
        </authorList>
    </citation>
    <scope>NUCLEOTIDE SEQUENCE</scope>
    <source>
        <strain evidence="2">Whitten #5841</strain>
        <tissue evidence="2">Leaf</tissue>
    </source>
</reference>